<evidence type="ECO:0000256" key="1">
    <source>
        <dbReference type="ARBA" id="ARBA00001933"/>
    </source>
</evidence>
<sequence length="83" mass="8859">MRRIYLDYAATTPTHPLVLKAMLPWFTDGFGNPSSIHSFGQESKGAIEEAREKVAGLVGGKSDEIVFTGSGTEADNFAIKGVA</sequence>
<evidence type="ECO:0000256" key="2">
    <source>
        <dbReference type="ARBA" id="ARBA00006490"/>
    </source>
</evidence>
<dbReference type="AlphaFoldDB" id="X1EPY4"/>
<dbReference type="Pfam" id="PF00266">
    <property type="entry name" value="Aminotran_5"/>
    <property type="match status" value="1"/>
</dbReference>
<reference evidence="4" key="1">
    <citation type="journal article" date="2014" name="Front. Microbiol.">
        <title>High frequency of phylogenetically diverse reductive dehalogenase-homologous genes in deep subseafloor sedimentary metagenomes.</title>
        <authorList>
            <person name="Kawai M."/>
            <person name="Futagami T."/>
            <person name="Toyoda A."/>
            <person name="Takaki Y."/>
            <person name="Nishi S."/>
            <person name="Hori S."/>
            <person name="Arai W."/>
            <person name="Tsubouchi T."/>
            <person name="Morono Y."/>
            <person name="Uchiyama I."/>
            <person name="Ito T."/>
            <person name="Fujiyama A."/>
            <person name="Inagaki F."/>
            <person name="Takami H."/>
        </authorList>
    </citation>
    <scope>NUCLEOTIDE SEQUENCE</scope>
    <source>
        <strain evidence="4">Expedition CK06-06</strain>
    </source>
</reference>
<evidence type="ECO:0000313" key="4">
    <source>
        <dbReference type="EMBL" id="GAH10708.1"/>
    </source>
</evidence>
<dbReference type="InterPro" id="IPR015422">
    <property type="entry name" value="PyrdxlP-dep_Trfase_small"/>
</dbReference>
<comment type="cofactor">
    <cofactor evidence="1">
        <name>pyridoxal 5'-phosphate</name>
        <dbReference type="ChEBI" id="CHEBI:597326"/>
    </cofactor>
</comment>
<feature type="domain" description="Aminotransferase class V" evidence="3">
    <location>
        <begin position="4"/>
        <end position="82"/>
    </location>
</feature>
<evidence type="ECO:0000259" key="3">
    <source>
        <dbReference type="Pfam" id="PF00266"/>
    </source>
</evidence>
<dbReference type="InterPro" id="IPR000192">
    <property type="entry name" value="Aminotrans_V_dom"/>
</dbReference>
<protein>
    <recommendedName>
        <fullName evidence="3">Aminotransferase class V domain-containing protein</fullName>
    </recommendedName>
</protein>
<dbReference type="InterPro" id="IPR015424">
    <property type="entry name" value="PyrdxlP-dep_Trfase"/>
</dbReference>
<comment type="caution">
    <text evidence="4">The sequence shown here is derived from an EMBL/GenBank/DDBJ whole genome shotgun (WGS) entry which is preliminary data.</text>
</comment>
<comment type="similarity">
    <text evidence="2">Belongs to the class-V pyridoxal-phosphate-dependent aminotransferase family. NifS/IscS subfamily.</text>
</comment>
<dbReference type="Gene3D" id="3.90.1150.10">
    <property type="entry name" value="Aspartate Aminotransferase, domain 1"/>
    <property type="match status" value="1"/>
</dbReference>
<accession>X1EPY4</accession>
<dbReference type="Gene3D" id="1.10.260.50">
    <property type="match status" value="1"/>
</dbReference>
<feature type="non-terminal residue" evidence="4">
    <location>
        <position position="83"/>
    </location>
</feature>
<dbReference type="SUPFAM" id="SSF53383">
    <property type="entry name" value="PLP-dependent transferases"/>
    <property type="match status" value="1"/>
</dbReference>
<dbReference type="InterPro" id="IPR015421">
    <property type="entry name" value="PyrdxlP-dep_Trfase_major"/>
</dbReference>
<proteinExistence type="inferred from homology"/>
<organism evidence="4">
    <name type="scientific">marine sediment metagenome</name>
    <dbReference type="NCBI Taxonomy" id="412755"/>
    <lineage>
        <taxon>unclassified sequences</taxon>
        <taxon>metagenomes</taxon>
        <taxon>ecological metagenomes</taxon>
    </lineage>
</organism>
<dbReference type="PANTHER" id="PTHR11601">
    <property type="entry name" value="CYSTEINE DESULFURYLASE FAMILY MEMBER"/>
    <property type="match status" value="1"/>
</dbReference>
<name>X1EPY4_9ZZZZ</name>
<dbReference type="Gene3D" id="3.40.640.10">
    <property type="entry name" value="Type I PLP-dependent aspartate aminotransferase-like (Major domain)"/>
    <property type="match status" value="1"/>
</dbReference>
<dbReference type="PANTHER" id="PTHR11601:SF34">
    <property type="entry name" value="CYSTEINE DESULFURASE"/>
    <property type="match status" value="1"/>
</dbReference>
<gene>
    <name evidence="4" type="ORF">S01H4_61418</name>
</gene>
<dbReference type="EMBL" id="BART01036412">
    <property type="protein sequence ID" value="GAH10708.1"/>
    <property type="molecule type" value="Genomic_DNA"/>
</dbReference>